<dbReference type="EMBL" id="FOTB01000001">
    <property type="protein sequence ID" value="SFK56910.1"/>
    <property type="molecule type" value="Genomic_DNA"/>
</dbReference>
<reference evidence="7 9" key="1">
    <citation type="journal article" date="2015" name="Int. J. Syst. Evol. Microbiol.">
        <title>Complete genome sequence of Salinicoccus halodurans H3B36, isolated from the Qaidam Basin in China.</title>
        <authorList>
            <person name="Jiang K."/>
            <person name="Xue Y."/>
            <person name="Ma Y."/>
        </authorList>
    </citation>
    <scope>NUCLEOTIDE SEQUENCE [LARGE SCALE GENOMIC DNA]</scope>
    <source>
        <strain evidence="7 9">H3B36</strain>
    </source>
</reference>
<dbReference type="KEGG" id="shv:AAT16_06230"/>
<protein>
    <submittedName>
        <fullName evidence="7">Cysteine ABC transporter ATP-binding protein</fullName>
    </submittedName>
    <submittedName>
        <fullName evidence="8">Protein SCO1/2</fullName>
    </submittedName>
</protein>
<feature type="binding site" evidence="3">
    <location>
        <position position="158"/>
    </location>
    <ligand>
        <name>Cu cation</name>
        <dbReference type="ChEBI" id="CHEBI:23378"/>
    </ligand>
</feature>
<dbReference type="GO" id="GO:0005524">
    <property type="term" value="F:ATP binding"/>
    <property type="evidence" value="ECO:0007669"/>
    <property type="project" value="UniProtKB-KW"/>
</dbReference>
<keyword evidence="7" id="KW-0547">Nucleotide-binding</keyword>
<dbReference type="InterPro" id="IPR003782">
    <property type="entry name" value="SCO1/SenC"/>
</dbReference>
<reference evidence="8 10" key="3">
    <citation type="submission" date="2016-10" db="EMBL/GenBank/DDBJ databases">
        <authorList>
            <person name="Varghese N."/>
            <person name="Submissions S."/>
        </authorList>
    </citation>
    <scope>NUCLEOTIDE SEQUENCE [LARGE SCALE GENOMIC DNA]</scope>
    <source>
        <strain evidence="8 10">CGMCC 1.6501</strain>
    </source>
</reference>
<evidence type="ECO:0000256" key="2">
    <source>
        <dbReference type="ARBA" id="ARBA00023008"/>
    </source>
</evidence>
<dbReference type="PANTHER" id="PTHR12151">
    <property type="entry name" value="ELECTRON TRANSPORT PROTIN SCO1/SENC FAMILY MEMBER"/>
    <property type="match status" value="1"/>
</dbReference>
<keyword evidence="4" id="KW-1015">Disulfide bond</keyword>
<dbReference type="Proteomes" id="UP000183090">
    <property type="component" value="Unassembled WGS sequence"/>
</dbReference>
<keyword evidence="3" id="KW-0479">Metal-binding</keyword>
<dbReference type="PROSITE" id="PS51352">
    <property type="entry name" value="THIOREDOXIN_2"/>
    <property type="match status" value="1"/>
</dbReference>
<proteinExistence type="inferred from homology"/>
<evidence type="ECO:0000313" key="8">
    <source>
        <dbReference type="EMBL" id="SFK56910.1"/>
    </source>
</evidence>
<dbReference type="CDD" id="cd02968">
    <property type="entry name" value="SCO"/>
    <property type="match status" value="1"/>
</dbReference>
<keyword evidence="9" id="KW-1185">Reference proteome</keyword>
<sequence length="203" mass="22834">MRRLLLSIVVFSMILSACNSSGVEVMSRYGNEINDFEVTDENGETFTREDMEGKVWILDFIFTNCATVCPPMTSNMTEVVNELEAKGIEDYGILSFTVDPETDTPEVMSEYLSHYNVPEGTEWKLLNGYDYDFIRNFAEKNFKTIVAPPPKGSNQVTHGISFYLIDQNGKILKDYSGVDTGDTSFQLDEIVSDVETVVEEGPQ</sequence>
<dbReference type="InterPro" id="IPR036249">
    <property type="entry name" value="Thioredoxin-like_sf"/>
</dbReference>
<organism evidence="8 10">
    <name type="scientific">Salinicoccus halodurans</name>
    <dbReference type="NCBI Taxonomy" id="407035"/>
    <lineage>
        <taxon>Bacteria</taxon>
        <taxon>Bacillati</taxon>
        <taxon>Bacillota</taxon>
        <taxon>Bacilli</taxon>
        <taxon>Bacillales</taxon>
        <taxon>Staphylococcaceae</taxon>
        <taxon>Salinicoccus</taxon>
    </lineage>
</organism>
<dbReference type="PANTHER" id="PTHR12151:SF25">
    <property type="entry name" value="LINALOOL DEHYDRATASE_ISOMERASE DOMAIN-CONTAINING PROTEIN"/>
    <property type="match status" value="1"/>
</dbReference>
<dbReference type="Pfam" id="PF02630">
    <property type="entry name" value="SCO1-SenC"/>
    <property type="match status" value="1"/>
</dbReference>
<feature type="chain" id="PRO_5044542339" evidence="5">
    <location>
        <begin position="23"/>
        <end position="203"/>
    </location>
</feature>
<feature type="signal peptide" evidence="5">
    <location>
        <begin position="1"/>
        <end position="22"/>
    </location>
</feature>
<keyword evidence="5" id="KW-0732">Signal</keyword>
<dbReference type="AlphaFoldDB" id="A0A0F7HK47"/>
<evidence type="ECO:0000256" key="5">
    <source>
        <dbReference type="SAM" id="SignalP"/>
    </source>
</evidence>
<reference evidence="9" key="2">
    <citation type="submission" date="2015-04" db="EMBL/GenBank/DDBJ databases">
        <title>Complete genome sequence of Salinicoccus halodurans strain H3B36, isolated from the Qaidam basin of China.</title>
        <authorList>
            <person name="Ma Y."/>
            <person name="Jiang K."/>
            <person name="Xue Y."/>
        </authorList>
    </citation>
    <scope>NUCLEOTIDE SEQUENCE [LARGE SCALE GENOMIC DNA]</scope>
    <source>
        <strain evidence="9">H3B36</strain>
    </source>
</reference>
<keyword evidence="7" id="KW-0067">ATP-binding</keyword>
<evidence type="ECO:0000256" key="4">
    <source>
        <dbReference type="PIRSR" id="PIRSR603782-2"/>
    </source>
</evidence>
<dbReference type="InterPro" id="IPR013766">
    <property type="entry name" value="Thioredoxin_domain"/>
</dbReference>
<evidence type="ECO:0000313" key="7">
    <source>
        <dbReference type="EMBL" id="AKG73859.1"/>
    </source>
</evidence>
<feature type="binding site" evidence="3">
    <location>
        <position position="69"/>
    </location>
    <ligand>
        <name>Cu cation</name>
        <dbReference type="ChEBI" id="CHEBI:23378"/>
    </ligand>
</feature>
<dbReference type="GO" id="GO:0046872">
    <property type="term" value="F:metal ion binding"/>
    <property type="evidence" value="ECO:0007669"/>
    <property type="project" value="UniProtKB-KW"/>
</dbReference>
<dbReference type="SUPFAM" id="SSF52833">
    <property type="entry name" value="Thioredoxin-like"/>
    <property type="match status" value="1"/>
</dbReference>
<comment type="similarity">
    <text evidence="1">Belongs to the SCO1/2 family.</text>
</comment>
<feature type="binding site" evidence="3">
    <location>
        <position position="65"/>
    </location>
    <ligand>
        <name>Cu cation</name>
        <dbReference type="ChEBI" id="CHEBI:23378"/>
    </ligand>
</feature>
<dbReference type="OrthoDB" id="9811998at2"/>
<name>A0A0F7HK47_9STAP</name>
<keyword evidence="2 3" id="KW-0186">Copper</keyword>
<feature type="domain" description="Thioredoxin" evidence="6">
    <location>
        <begin position="27"/>
        <end position="199"/>
    </location>
</feature>
<evidence type="ECO:0000313" key="9">
    <source>
        <dbReference type="Proteomes" id="UP000034029"/>
    </source>
</evidence>
<feature type="disulfide bond" description="Redox-active" evidence="4">
    <location>
        <begin position="65"/>
        <end position="69"/>
    </location>
</feature>
<accession>A0A0F7HK47</accession>
<evidence type="ECO:0000259" key="6">
    <source>
        <dbReference type="PROSITE" id="PS51352"/>
    </source>
</evidence>
<dbReference type="PROSITE" id="PS51257">
    <property type="entry name" value="PROKAR_LIPOPROTEIN"/>
    <property type="match status" value="1"/>
</dbReference>
<dbReference type="Gene3D" id="3.40.30.10">
    <property type="entry name" value="Glutaredoxin"/>
    <property type="match status" value="1"/>
</dbReference>
<dbReference type="EMBL" id="CP011366">
    <property type="protein sequence ID" value="AKG73859.1"/>
    <property type="molecule type" value="Genomic_DNA"/>
</dbReference>
<evidence type="ECO:0000313" key="10">
    <source>
        <dbReference type="Proteomes" id="UP000183090"/>
    </source>
</evidence>
<dbReference type="Proteomes" id="UP000034029">
    <property type="component" value="Chromosome"/>
</dbReference>
<evidence type="ECO:0000256" key="3">
    <source>
        <dbReference type="PIRSR" id="PIRSR603782-1"/>
    </source>
</evidence>
<gene>
    <name evidence="7" type="ORF">AAT16_06230</name>
    <name evidence="8" type="ORF">SAMN05216235_0486</name>
</gene>
<evidence type="ECO:0000256" key="1">
    <source>
        <dbReference type="ARBA" id="ARBA00010996"/>
    </source>
</evidence>
<dbReference type="RefSeq" id="WP_046790047.1">
    <property type="nucleotide sequence ID" value="NZ_CP011366.1"/>
</dbReference>